<protein>
    <recommendedName>
        <fullName evidence="3">DUF982 domain-containing protein</fullName>
    </recommendedName>
</protein>
<dbReference type="EMBL" id="PCDP01000002">
    <property type="protein sequence ID" value="PZM16411.1"/>
    <property type="molecule type" value="Genomic_DNA"/>
</dbReference>
<reference evidence="1 2" key="1">
    <citation type="journal article" date="2018" name="Sci. Rep.">
        <title>Rhizobium tumorigenes sp. nov., a novel plant tumorigenic bacterium isolated from cane gall tumors on thornless blackberry.</title>
        <authorList>
            <person name="Kuzmanovi N."/>
            <person name="Smalla K."/>
            <person name="Gronow S."/>
            <person name="PuBawska J."/>
        </authorList>
    </citation>
    <scope>NUCLEOTIDE SEQUENCE [LARGE SCALE GENOMIC DNA]</scope>
    <source>
        <strain evidence="1 2">CCBAU 85046</strain>
    </source>
</reference>
<dbReference type="Proteomes" id="UP000248925">
    <property type="component" value="Unassembled WGS sequence"/>
</dbReference>
<gene>
    <name evidence="1" type="ORF">CPY51_03425</name>
</gene>
<dbReference type="Gene3D" id="6.10.250.730">
    <property type="match status" value="1"/>
</dbReference>
<keyword evidence="2" id="KW-1185">Reference proteome</keyword>
<dbReference type="Pfam" id="PF06169">
    <property type="entry name" value="DUF982"/>
    <property type="match status" value="1"/>
</dbReference>
<dbReference type="OrthoDB" id="7950883at2"/>
<dbReference type="AlphaFoldDB" id="A0A2W4CYA0"/>
<evidence type="ECO:0008006" key="3">
    <source>
        <dbReference type="Google" id="ProtNLM"/>
    </source>
</evidence>
<comment type="caution">
    <text evidence="1">The sequence shown here is derived from an EMBL/GenBank/DDBJ whole genome shotgun (WGS) entry which is preliminary data.</text>
</comment>
<proteinExistence type="predicted"/>
<sequence>MQEQNRPSLIFTARKSLWRWEIKRMLSDMDWSRGIYVSTTGAEVFQLIDNTRSALKLLMNAWPVSDGRQFVNAMVLCQSVLDGQLDPDRARDAFIEAAWEANVVVRERAKSHP</sequence>
<organism evidence="1 2">
    <name type="scientific">Rhizobium tubonense</name>
    <dbReference type="NCBI Taxonomy" id="484088"/>
    <lineage>
        <taxon>Bacteria</taxon>
        <taxon>Pseudomonadati</taxon>
        <taxon>Pseudomonadota</taxon>
        <taxon>Alphaproteobacteria</taxon>
        <taxon>Hyphomicrobiales</taxon>
        <taxon>Rhizobiaceae</taxon>
        <taxon>Rhizobium/Agrobacterium group</taxon>
        <taxon>Rhizobium</taxon>
    </lineage>
</organism>
<dbReference type="InterPro" id="IPR010385">
    <property type="entry name" value="DUF982"/>
</dbReference>
<evidence type="ECO:0000313" key="1">
    <source>
        <dbReference type="EMBL" id="PZM16411.1"/>
    </source>
</evidence>
<accession>A0A2W4CYA0</accession>
<name>A0A2W4CYA0_9HYPH</name>
<evidence type="ECO:0000313" key="2">
    <source>
        <dbReference type="Proteomes" id="UP000248925"/>
    </source>
</evidence>